<dbReference type="PANTHER" id="PTHR30055">
    <property type="entry name" value="HTH-TYPE TRANSCRIPTIONAL REGULATOR RUTR"/>
    <property type="match status" value="1"/>
</dbReference>
<evidence type="ECO:0000313" key="6">
    <source>
        <dbReference type="EMBL" id="ANE78357.1"/>
    </source>
</evidence>
<dbReference type="InterPro" id="IPR009057">
    <property type="entry name" value="Homeodomain-like_sf"/>
</dbReference>
<dbReference type="GO" id="GO:0003700">
    <property type="term" value="F:DNA-binding transcription factor activity"/>
    <property type="evidence" value="ECO:0007669"/>
    <property type="project" value="TreeGrafter"/>
</dbReference>
<dbReference type="STRING" id="1682113.A7U43_02490"/>
<proteinExistence type="predicted"/>
<evidence type="ECO:0000256" key="3">
    <source>
        <dbReference type="ARBA" id="ARBA00023163"/>
    </source>
</evidence>
<dbReference type="OrthoDB" id="4377220at2"/>
<evidence type="ECO:0000313" key="7">
    <source>
        <dbReference type="Proteomes" id="UP000077143"/>
    </source>
</evidence>
<dbReference type="InterPro" id="IPR001647">
    <property type="entry name" value="HTH_TetR"/>
</dbReference>
<dbReference type="InterPro" id="IPR050109">
    <property type="entry name" value="HTH-type_TetR-like_transc_reg"/>
</dbReference>
<dbReference type="Pfam" id="PF00440">
    <property type="entry name" value="TetR_N"/>
    <property type="match status" value="1"/>
</dbReference>
<dbReference type="AlphaFoldDB" id="A0A172UGU6"/>
<dbReference type="KEGG" id="madi:A7U43_02490"/>
<name>A0A172UGU6_9MYCO</name>
<dbReference type="PANTHER" id="PTHR30055:SF234">
    <property type="entry name" value="HTH-TYPE TRANSCRIPTIONAL REGULATOR BETI"/>
    <property type="match status" value="1"/>
</dbReference>
<keyword evidence="3" id="KW-0804">Transcription</keyword>
<feature type="DNA-binding region" description="H-T-H motif" evidence="4">
    <location>
        <begin position="29"/>
        <end position="48"/>
    </location>
</feature>
<feature type="domain" description="HTH tetR-type" evidence="5">
    <location>
        <begin position="6"/>
        <end position="66"/>
    </location>
</feature>
<organism evidence="6 7">
    <name type="scientific">Mycobacterium adipatum</name>
    <dbReference type="NCBI Taxonomy" id="1682113"/>
    <lineage>
        <taxon>Bacteria</taxon>
        <taxon>Bacillati</taxon>
        <taxon>Actinomycetota</taxon>
        <taxon>Actinomycetes</taxon>
        <taxon>Mycobacteriales</taxon>
        <taxon>Mycobacteriaceae</taxon>
        <taxon>Mycobacterium</taxon>
    </lineage>
</organism>
<dbReference type="EMBL" id="CP015596">
    <property type="protein sequence ID" value="ANE78357.1"/>
    <property type="molecule type" value="Genomic_DNA"/>
</dbReference>
<gene>
    <name evidence="6" type="ORF">A7U43_02490</name>
</gene>
<evidence type="ECO:0000256" key="2">
    <source>
        <dbReference type="ARBA" id="ARBA00023125"/>
    </source>
</evidence>
<keyword evidence="7" id="KW-1185">Reference proteome</keyword>
<protein>
    <submittedName>
        <fullName evidence="6">TetR family transcriptional regulator</fullName>
    </submittedName>
</protein>
<dbReference type="PRINTS" id="PR00455">
    <property type="entry name" value="HTHTETR"/>
</dbReference>
<sequence length="206" mass="21793">MPRPRVYDLDTVLDAVESLVAAGGPAAVTVRAVASAAGVSNGALYHHFSSRPDLMARAWLRAATRFLAVQREAVSAASGAEAGVAAVVAAAQAPATFAEQHPGSARLVLTVRREEILGPQLSEQLGVELKGLDNHLVQVMVALAERLWGRRDAAAVDTITTCIVELPTAILLSRDRLHDPTARAQLGAAVRAVLETGPPPRKERHR</sequence>
<dbReference type="Proteomes" id="UP000077143">
    <property type="component" value="Chromosome"/>
</dbReference>
<dbReference type="PROSITE" id="PS50977">
    <property type="entry name" value="HTH_TETR_2"/>
    <property type="match status" value="1"/>
</dbReference>
<keyword evidence="2 4" id="KW-0238">DNA-binding</keyword>
<evidence type="ECO:0000259" key="5">
    <source>
        <dbReference type="PROSITE" id="PS50977"/>
    </source>
</evidence>
<dbReference type="Gene3D" id="1.10.357.10">
    <property type="entry name" value="Tetracycline Repressor, domain 2"/>
    <property type="match status" value="1"/>
</dbReference>
<evidence type="ECO:0000256" key="1">
    <source>
        <dbReference type="ARBA" id="ARBA00023015"/>
    </source>
</evidence>
<keyword evidence="1" id="KW-0805">Transcription regulation</keyword>
<dbReference type="SUPFAM" id="SSF46689">
    <property type="entry name" value="Homeodomain-like"/>
    <property type="match status" value="1"/>
</dbReference>
<evidence type="ECO:0000256" key="4">
    <source>
        <dbReference type="PROSITE-ProRule" id="PRU00335"/>
    </source>
</evidence>
<dbReference type="RefSeq" id="WP_067990707.1">
    <property type="nucleotide sequence ID" value="NZ_CP015596.1"/>
</dbReference>
<accession>A0A172UGU6</accession>
<dbReference type="GO" id="GO:0000976">
    <property type="term" value="F:transcription cis-regulatory region binding"/>
    <property type="evidence" value="ECO:0007669"/>
    <property type="project" value="TreeGrafter"/>
</dbReference>
<reference evidence="6 7" key="1">
    <citation type="submission" date="2016-05" db="EMBL/GenBank/DDBJ databases">
        <title>Complete genome sequence of a phthalic acid esters degrading Mycobacterium sp. YC-RL4.</title>
        <authorList>
            <person name="Ren L."/>
            <person name="Fan S."/>
            <person name="Ruth N."/>
            <person name="Jia Y."/>
            <person name="Wang J."/>
            <person name="Qiao C."/>
        </authorList>
    </citation>
    <scope>NUCLEOTIDE SEQUENCE [LARGE SCALE GENOMIC DNA]</scope>
    <source>
        <strain evidence="6 7">YC-RL4</strain>
    </source>
</reference>